<dbReference type="Gene3D" id="2.40.40.20">
    <property type="match status" value="1"/>
</dbReference>
<sequence>MLTRRKFIGLAGAVTGGALFLERGMAQGARPVLRKPIGEKPLICPYCATGCGMIAAVQGGRLVNLEGDPDHPINQGALCSKGQAARGFVQSPYRVTKVLYRAPGSDRWEEKDWEWALGRIARLIKDTRDRGWVEVDDQGQVVRRTESIATLGTSVGSNEEAYAMSKLFRALGIVYIEHQARICHSSTVPALGTSFGRGAMTNHPIDFKNADVILVQGGNPAEQHPLTFRWILEAKERGAKLIVVDPRFNRTASKADIFAQIRPGTDIAFMGGMIRYILENKRYDEFYVKHYTNASFLVNPEFKTATELDGLFSGYDPEKRTYDTSTWAYQVDENGQVRTDPTLQDPHCVFQLLRKQYERYTPEVVSKITGIPVEKLLAIYDLYSSTGRPDRAGTITYAMGATQHTYGTQHIRTYAIVQLLLGNIGLPGGGVNALRGHSNVQGSTDFALLYHDLPGYLGLPTGDKPTLEEWIASRVPKANYAPSANWWQNYPKYFISLLKAWWPEVDPKEAYGYLPKLSPHKGGIPDKSADYSHYAIFHAMLAGRIEGLIAIGQNPANSAANANLARKALDSLKWLVVVDPMETETAAHWKRPGVNPKEIQTEVFLLPSAVWAEKSGSITNTGRWAQWYDKALDPPGEAKEELWILTELVQRLKKLYAEEGGPNKEAILNLSWWEHSEHMAEEVAKEYNGYDLTTGKLMAKFADLRDDGTTACGNWLYCGAFTEEGNKMARRDPRDTHPLGLGLFQNWAYAWPANRRILYNRASTDLKGQPRNPAKWLVRWNPKEEKWEGDVPDGVAPPDKALPFIMLPEGVGRLFAAQLKDGPFPEHYEPWESALANLISGQDKNPVCKVWVGDLDVYGTPEEYPIVATTYRLTEHWHTGMMSRNVPWLLEIQPDPFVEMDVELAKSLGVKNGEWVRIKSARGEMKAVALVTPRVQPVKVGDKTLHQVGIVIHWGYQGGNPGDSANQLTPQALDPNSFIQETKAFLVRIEKI</sequence>
<dbReference type="GO" id="GO:0051539">
    <property type="term" value="F:4 iron, 4 sulfur cluster binding"/>
    <property type="evidence" value="ECO:0007669"/>
    <property type="project" value="UniProtKB-KW"/>
</dbReference>
<keyword evidence="7" id="KW-0574">Periplasm</keyword>
<dbReference type="Pfam" id="PF04879">
    <property type="entry name" value="Molybdop_Fe4S4"/>
    <property type="match status" value="1"/>
</dbReference>
<dbReference type="EMBL" id="LJJR01000040">
    <property type="protein sequence ID" value="KPD26425.1"/>
    <property type="molecule type" value="Genomic_DNA"/>
</dbReference>
<comment type="similarity">
    <text evidence="3">Belongs to the prokaryotic molybdopterin-containing oxidoreductase family.</text>
</comment>
<dbReference type="PATRIC" id="fig|37636.3.peg.1516"/>
<evidence type="ECO:0000256" key="6">
    <source>
        <dbReference type="ARBA" id="ARBA00022729"/>
    </source>
</evidence>
<dbReference type="InterPro" id="IPR006657">
    <property type="entry name" value="MoPterin_dinucl-bd_dom"/>
</dbReference>
<keyword evidence="6" id="KW-0732">Signal</keyword>
<keyword evidence="4" id="KW-0004">4Fe-4S</keyword>
<dbReference type="SUPFAM" id="SSF50692">
    <property type="entry name" value="ADC-like"/>
    <property type="match status" value="1"/>
</dbReference>
<gene>
    <name evidence="13" type="ORF">AN926_10235</name>
</gene>
<dbReference type="NCBIfam" id="TIGR01553">
    <property type="entry name" value="formate-DH-alph"/>
    <property type="match status" value="1"/>
</dbReference>
<evidence type="ECO:0000256" key="9">
    <source>
        <dbReference type="ARBA" id="ARBA00023002"/>
    </source>
</evidence>
<proteinExistence type="inferred from homology"/>
<comment type="cofactor">
    <cofactor evidence="1">
        <name>[4Fe-4S] cluster</name>
        <dbReference type="ChEBI" id="CHEBI:49883"/>
    </cofactor>
</comment>
<dbReference type="GO" id="GO:0009055">
    <property type="term" value="F:electron transfer activity"/>
    <property type="evidence" value="ECO:0007669"/>
    <property type="project" value="InterPro"/>
</dbReference>
<dbReference type="GO" id="GO:0043546">
    <property type="term" value="F:molybdopterin cofactor binding"/>
    <property type="evidence" value="ECO:0007669"/>
    <property type="project" value="InterPro"/>
</dbReference>
<dbReference type="AlphaFoldDB" id="A0A0N0IPW7"/>
<organism evidence="13 14">
    <name type="scientific">Thermus scotoductus</name>
    <dbReference type="NCBI Taxonomy" id="37636"/>
    <lineage>
        <taxon>Bacteria</taxon>
        <taxon>Thermotogati</taxon>
        <taxon>Deinococcota</taxon>
        <taxon>Deinococci</taxon>
        <taxon>Thermales</taxon>
        <taxon>Thermaceae</taxon>
        <taxon>Thermus</taxon>
    </lineage>
</organism>
<dbReference type="Gene3D" id="3.40.50.740">
    <property type="match status" value="1"/>
</dbReference>
<evidence type="ECO:0000313" key="13">
    <source>
        <dbReference type="EMBL" id="KPD26425.1"/>
    </source>
</evidence>
<keyword evidence="5" id="KW-0479">Metal-binding</keyword>
<evidence type="ECO:0000313" key="14">
    <source>
        <dbReference type="Proteomes" id="UP000053099"/>
    </source>
</evidence>
<evidence type="ECO:0000256" key="11">
    <source>
        <dbReference type="ARBA" id="ARBA00023014"/>
    </source>
</evidence>
<dbReference type="Gene3D" id="3.40.228.10">
    <property type="entry name" value="Dimethylsulfoxide Reductase, domain 2"/>
    <property type="match status" value="2"/>
</dbReference>
<dbReference type="Pfam" id="PF01568">
    <property type="entry name" value="Molydop_binding"/>
    <property type="match status" value="1"/>
</dbReference>
<dbReference type="GO" id="GO:0042597">
    <property type="term" value="C:periplasmic space"/>
    <property type="evidence" value="ECO:0007669"/>
    <property type="project" value="UniProtKB-SubCell"/>
</dbReference>
<dbReference type="InterPro" id="IPR009010">
    <property type="entry name" value="Asp_de-COase-like_dom_sf"/>
</dbReference>
<dbReference type="GO" id="GO:0008863">
    <property type="term" value="F:formate dehydrogenase (NAD+) activity"/>
    <property type="evidence" value="ECO:0007669"/>
    <property type="project" value="InterPro"/>
</dbReference>
<protein>
    <submittedName>
        <fullName evidence="13">Formate dehydrogenase</fullName>
    </submittedName>
</protein>
<name>A0A0N0IPW7_THESC</name>
<comment type="caution">
    <text evidence="13">The sequence shown here is derived from an EMBL/GenBank/DDBJ whole genome shotgun (WGS) entry which is preliminary data.</text>
</comment>
<dbReference type="InterPro" id="IPR006443">
    <property type="entry name" value="Formate-DH-alph_fdnG"/>
</dbReference>
<keyword evidence="11" id="KW-0411">Iron-sulfur</keyword>
<dbReference type="CDD" id="cd02792">
    <property type="entry name" value="MopB_CT_Formate-Dh-Na-like"/>
    <property type="match status" value="1"/>
</dbReference>
<evidence type="ECO:0000256" key="5">
    <source>
        <dbReference type="ARBA" id="ARBA00022723"/>
    </source>
</evidence>
<dbReference type="InterPro" id="IPR006963">
    <property type="entry name" value="Mopterin_OxRdtase_4Fe-4S_dom"/>
</dbReference>
<comment type="subcellular location">
    <subcellularLocation>
        <location evidence="2">Periplasm</location>
    </subcellularLocation>
</comment>
<evidence type="ECO:0000256" key="8">
    <source>
        <dbReference type="ARBA" id="ARBA00022933"/>
    </source>
</evidence>
<dbReference type="SMART" id="SM00926">
    <property type="entry name" value="Molybdop_Fe4S4"/>
    <property type="match status" value="1"/>
</dbReference>
<feature type="domain" description="4Fe-4S Mo/W bis-MGD-type" evidence="12">
    <location>
        <begin position="37"/>
        <end position="93"/>
    </location>
</feature>
<evidence type="ECO:0000256" key="1">
    <source>
        <dbReference type="ARBA" id="ARBA00001966"/>
    </source>
</evidence>
<dbReference type="GO" id="GO:0009061">
    <property type="term" value="P:anaerobic respiration"/>
    <property type="evidence" value="ECO:0007669"/>
    <property type="project" value="TreeGrafter"/>
</dbReference>
<dbReference type="Pfam" id="PF00384">
    <property type="entry name" value="Molybdopterin"/>
    <property type="match status" value="1"/>
</dbReference>
<dbReference type="PROSITE" id="PS51669">
    <property type="entry name" value="4FE4S_MOW_BIS_MGD"/>
    <property type="match status" value="1"/>
</dbReference>
<dbReference type="InterPro" id="IPR006656">
    <property type="entry name" value="Mopterin_OxRdtase"/>
</dbReference>
<evidence type="ECO:0000256" key="3">
    <source>
        <dbReference type="ARBA" id="ARBA00010312"/>
    </source>
</evidence>
<dbReference type="GO" id="GO:0030151">
    <property type="term" value="F:molybdenum ion binding"/>
    <property type="evidence" value="ECO:0007669"/>
    <property type="project" value="TreeGrafter"/>
</dbReference>
<reference evidence="13 14" key="1">
    <citation type="submission" date="2015-09" db="EMBL/GenBank/DDBJ databases">
        <title>Draft genome sequence of Thermus scotoductus strain K1 isolated from a geothermal spring in Nagorno-Karabakh, Armenia.</title>
        <authorList>
            <person name="Saghatelyan A."/>
            <person name="Poghosyan L."/>
            <person name="Panosyan H."/>
            <person name="Birkeland N.-K."/>
        </authorList>
    </citation>
    <scope>NUCLEOTIDE SEQUENCE [LARGE SCALE GENOMIC DNA]</scope>
    <source>
        <strain evidence="13 14">K1</strain>
    </source>
</reference>
<keyword evidence="9" id="KW-0560">Oxidoreductase</keyword>
<evidence type="ECO:0000256" key="7">
    <source>
        <dbReference type="ARBA" id="ARBA00022764"/>
    </source>
</evidence>
<accession>A0A0N0IPW7</accession>
<dbReference type="FunFam" id="3.40.228.10:FF:000009">
    <property type="entry name" value="Formate dehydrogenase, alpha subunit, selenocysteine-containing"/>
    <property type="match status" value="1"/>
</dbReference>
<evidence type="ECO:0000256" key="2">
    <source>
        <dbReference type="ARBA" id="ARBA00004418"/>
    </source>
</evidence>
<dbReference type="CDD" id="cd02752">
    <property type="entry name" value="MopB_Formate-Dh-Na-like"/>
    <property type="match status" value="1"/>
</dbReference>
<keyword evidence="10" id="KW-0408">Iron</keyword>
<dbReference type="PANTHER" id="PTHR43598">
    <property type="entry name" value="TUNGSTEN-CONTAINING FORMYLMETHANOFURAN DEHYDROGENASE 2 SUBUNIT B"/>
    <property type="match status" value="1"/>
</dbReference>
<dbReference type="SUPFAM" id="SSF53706">
    <property type="entry name" value="Formate dehydrogenase/DMSO reductase, domains 1-3"/>
    <property type="match status" value="1"/>
</dbReference>
<dbReference type="PANTHER" id="PTHR43598:SF1">
    <property type="entry name" value="FORMATE DEHYDROGENASE-O MAJOR SUBUNIT"/>
    <property type="match status" value="1"/>
</dbReference>
<evidence type="ECO:0000259" key="12">
    <source>
        <dbReference type="PROSITE" id="PS51669"/>
    </source>
</evidence>
<keyword evidence="8" id="KW-0712">Selenocysteine</keyword>
<evidence type="ECO:0000256" key="10">
    <source>
        <dbReference type="ARBA" id="ARBA00023004"/>
    </source>
</evidence>
<dbReference type="Proteomes" id="UP000053099">
    <property type="component" value="Unassembled WGS sequence"/>
</dbReference>
<dbReference type="GO" id="GO:0047111">
    <property type="term" value="F:formate dehydrogenase (cytochrome-c-553) activity"/>
    <property type="evidence" value="ECO:0007669"/>
    <property type="project" value="InterPro"/>
</dbReference>
<dbReference type="Gene3D" id="3.30.200.210">
    <property type="match status" value="1"/>
</dbReference>
<evidence type="ECO:0000256" key="4">
    <source>
        <dbReference type="ARBA" id="ARBA00022485"/>
    </source>
</evidence>